<keyword evidence="6 9" id="KW-1133">Transmembrane helix</keyword>
<evidence type="ECO:0000256" key="8">
    <source>
        <dbReference type="ARBA" id="ARBA00037998"/>
    </source>
</evidence>
<evidence type="ECO:0000313" key="11">
    <source>
        <dbReference type="Proteomes" id="UP001500842"/>
    </source>
</evidence>
<dbReference type="Pfam" id="PF02653">
    <property type="entry name" value="BPD_transp_2"/>
    <property type="match status" value="1"/>
</dbReference>
<feature type="transmembrane region" description="Helical" evidence="9">
    <location>
        <begin position="12"/>
        <end position="29"/>
    </location>
</feature>
<evidence type="ECO:0000256" key="3">
    <source>
        <dbReference type="ARBA" id="ARBA00022475"/>
    </source>
</evidence>
<evidence type="ECO:0000256" key="9">
    <source>
        <dbReference type="SAM" id="Phobius"/>
    </source>
</evidence>
<feature type="transmembrane region" description="Helical" evidence="9">
    <location>
        <begin position="139"/>
        <end position="161"/>
    </location>
</feature>
<proteinExistence type="inferred from homology"/>
<comment type="caution">
    <text evidence="10">The sequence shown here is derived from an EMBL/GenBank/DDBJ whole genome shotgun (WGS) entry which is preliminary data.</text>
</comment>
<comment type="similarity">
    <text evidence="8">Belongs to the binding-protein-dependent transport system permease family. LivHM subfamily.</text>
</comment>
<feature type="transmembrane region" description="Helical" evidence="9">
    <location>
        <begin position="272"/>
        <end position="291"/>
    </location>
</feature>
<protein>
    <submittedName>
        <fullName evidence="10">Branched-chain amino acid ABC transporter permease</fullName>
    </submittedName>
</protein>
<feature type="transmembrane region" description="Helical" evidence="9">
    <location>
        <begin position="60"/>
        <end position="82"/>
    </location>
</feature>
<keyword evidence="11" id="KW-1185">Reference proteome</keyword>
<organism evidence="10 11">
    <name type="scientific">Nocardioides humi</name>
    <dbReference type="NCBI Taxonomy" id="449461"/>
    <lineage>
        <taxon>Bacteria</taxon>
        <taxon>Bacillati</taxon>
        <taxon>Actinomycetota</taxon>
        <taxon>Actinomycetes</taxon>
        <taxon>Propionibacteriales</taxon>
        <taxon>Nocardioidaceae</taxon>
        <taxon>Nocardioides</taxon>
    </lineage>
</organism>
<evidence type="ECO:0000256" key="6">
    <source>
        <dbReference type="ARBA" id="ARBA00022989"/>
    </source>
</evidence>
<reference evidence="10 11" key="1">
    <citation type="journal article" date="2019" name="Int. J. Syst. Evol. Microbiol.">
        <title>The Global Catalogue of Microorganisms (GCM) 10K type strain sequencing project: providing services to taxonomists for standard genome sequencing and annotation.</title>
        <authorList>
            <consortium name="The Broad Institute Genomics Platform"/>
            <consortium name="The Broad Institute Genome Sequencing Center for Infectious Disease"/>
            <person name="Wu L."/>
            <person name="Ma J."/>
        </authorList>
    </citation>
    <scope>NUCLEOTIDE SEQUENCE [LARGE SCALE GENOMIC DNA]</scope>
    <source>
        <strain evidence="10 11">JCM 14942</strain>
    </source>
</reference>
<dbReference type="EMBL" id="BAAAOR010000012">
    <property type="protein sequence ID" value="GAA1511720.1"/>
    <property type="molecule type" value="Genomic_DNA"/>
</dbReference>
<dbReference type="PANTHER" id="PTHR11795">
    <property type="entry name" value="BRANCHED-CHAIN AMINO ACID TRANSPORT SYSTEM PERMEASE PROTEIN LIVH"/>
    <property type="match status" value="1"/>
</dbReference>
<evidence type="ECO:0000256" key="1">
    <source>
        <dbReference type="ARBA" id="ARBA00004651"/>
    </source>
</evidence>
<keyword evidence="4 9" id="KW-0812">Transmembrane</keyword>
<dbReference type="InterPro" id="IPR052157">
    <property type="entry name" value="BCAA_transport_permease"/>
</dbReference>
<name>A0ABN2A5B9_9ACTN</name>
<feature type="transmembrane region" description="Helical" evidence="9">
    <location>
        <begin position="94"/>
        <end position="113"/>
    </location>
</feature>
<feature type="transmembrane region" description="Helical" evidence="9">
    <location>
        <begin position="219"/>
        <end position="236"/>
    </location>
</feature>
<keyword evidence="7 9" id="KW-0472">Membrane</keyword>
<keyword evidence="2" id="KW-0813">Transport</keyword>
<comment type="subcellular location">
    <subcellularLocation>
        <location evidence="1">Cell membrane</location>
        <topology evidence="1">Multi-pass membrane protein</topology>
    </subcellularLocation>
</comment>
<keyword evidence="3" id="KW-1003">Cell membrane</keyword>
<evidence type="ECO:0000256" key="5">
    <source>
        <dbReference type="ARBA" id="ARBA00022970"/>
    </source>
</evidence>
<keyword evidence="5" id="KW-0029">Amino-acid transport</keyword>
<gene>
    <name evidence="10" type="ORF">GCM10009788_15200</name>
</gene>
<dbReference type="CDD" id="cd06582">
    <property type="entry name" value="TM_PBP1_LivH_like"/>
    <property type="match status" value="1"/>
</dbReference>
<dbReference type="InterPro" id="IPR001851">
    <property type="entry name" value="ABC_transp_permease"/>
</dbReference>
<sequence>MTDVVQTIVNSATIGCSYALLAIGLVLVYRASQSVNFGQGELGTLTAFFVLFLIGRSVPLAVALVIAVVCGFAICAGIYLLVVRRAPSRSESTTVLVGTALFLGVNSICAVVWDTNSHAVPSLFPDGVHDFVAVGGVRLYYESLGNVGVLALTVALLSLLLTRTSIGLQMRAVASNPGSAALAGVSVGSVLVLSWGLAGVAGSLAGATTAPSSSLSTNMMFDVLLYGLAGATLGGLNSLKGAVVGGIGVAVVADLIATYVPGVEQELKQAVAMALIIAVLVLRPAGLFGTVEARRV</sequence>
<evidence type="ECO:0000313" key="10">
    <source>
        <dbReference type="EMBL" id="GAA1511720.1"/>
    </source>
</evidence>
<accession>A0ABN2A5B9</accession>
<feature type="transmembrane region" description="Helical" evidence="9">
    <location>
        <begin position="182"/>
        <end position="207"/>
    </location>
</feature>
<dbReference type="RefSeq" id="WP_141005785.1">
    <property type="nucleotide sequence ID" value="NZ_BAAAOR010000012.1"/>
</dbReference>
<evidence type="ECO:0000256" key="2">
    <source>
        <dbReference type="ARBA" id="ARBA00022448"/>
    </source>
</evidence>
<feature type="transmembrane region" description="Helical" evidence="9">
    <location>
        <begin position="243"/>
        <end position="260"/>
    </location>
</feature>
<evidence type="ECO:0000256" key="7">
    <source>
        <dbReference type="ARBA" id="ARBA00023136"/>
    </source>
</evidence>
<evidence type="ECO:0000256" key="4">
    <source>
        <dbReference type="ARBA" id="ARBA00022692"/>
    </source>
</evidence>
<dbReference type="Proteomes" id="UP001500842">
    <property type="component" value="Unassembled WGS sequence"/>
</dbReference>
<dbReference type="PANTHER" id="PTHR11795:SF451">
    <property type="entry name" value="ABC TRANSPORTER PERMEASE PROTEIN"/>
    <property type="match status" value="1"/>
</dbReference>